<keyword evidence="2" id="KW-1003">Cell membrane</keyword>
<dbReference type="PANTHER" id="PTHR32089">
    <property type="entry name" value="METHYL-ACCEPTING CHEMOTAXIS PROTEIN MCPB"/>
    <property type="match status" value="1"/>
</dbReference>
<evidence type="ECO:0000256" key="8">
    <source>
        <dbReference type="SAM" id="Phobius"/>
    </source>
</evidence>
<dbReference type="InterPro" id="IPR004089">
    <property type="entry name" value="MCPsignal_dom"/>
</dbReference>
<dbReference type="GO" id="GO:0005886">
    <property type="term" value="C:plasma membrane"/>
    <property type="evidence" value="ECO:0007669"/>
    <property type="project" value="UniProtKB-SubCell"/>
</dbReference>
<dbReference type="Pfam" id="PF00015">
    <property type="entry name" value="MCPsignal"/>
    <property type="match status" value="1"/>
</dbReference>
<dbReference type="OrthoDB" id="9804712at2"/>
<dbReference type="InterPro" id="IPR003660">
    <property type="entry name" value="HAMP_dom"/>
</dbReference>
<dbReference type="AlphaFoldDB" id="A0A3D8PSQ8"/>
<name>A0A3D8PSQ8_9BACI</name>
<dbReference type="PANTHER" id="PTHR32089:SF112">
    <property type="entry name" value="LYSOZYME-LIKE PROTEIN-RELATED"/>
    <property type="match status" value="1"/>
</dbReference>
<evidence type="ECO:0000313" key="11">
    <source>
        <dbReference type="EMBL" id="RDW18994.1"/>
    </source>
</evidence>
<accession>A0A3D8PSQ8</accession>
<protein>
    <submittedName>
        <fullName evidence="11">Methyl-accepting chemotaxis protein</fullName>
    </submittedName>
</protein>
<evidence type="ECO:0000256" key="7">
    <source>
        <dbReference type="SAM" id="Coils"/>
    </source>
</evidence>
<dbReference type="CDD" id="cd11386">
    <property type="entry name" value="MCP_signal"/>
    <property type="match status" value="1"/>
</dbReference>
<evidence type="ECO:0000256" key="2">
    <source>
        <dbReference type="ARBA" id="ARBA00022475"/>
    </source>
</evidence>
<keyword evidence="7" id="KW-0175">Coiled coil</keyword>
<dbReference type="PROSITE" id="PS50111">
    <property type="entry name" value="CHEMOTAXIS_TRANSDUC_2"/>
    <property type="match status" value="1"/>
</dbReference>
<dbReference type="SMART" id="SM00304">
    <property type="entry name" value="HAMP"/>
    <property type="match status" value="1"/>
</dbReference>
<dbReference type="Gene3D" id="1.10.287.950">
    <property type="entry name" value="Methyl-accepting chemotaxis protein"/>
    <property type="match status" value="1"/>
</dbReference>
<evidence type="ECO:0000256" key="6">
    <source>
        <dbReference type="PROSITE-ProRule" id="PRU00284"/>
    </source>
</evidence>
<comment type="caution">
    <text evidence="11">The sequence shown here is derived from an EMBL/GenBank/DDBJ whole genome shotgun (WGS) entry which is preliminary data.</text>
</comment>
<reference evidence="12" key="1">
    <citation type="submission" date="2017-11" db="EMBL/GenBank/DDBJ databases">
        <authorList>
            <person name="Zhu W."/>
        </authorList>
    </citation>
    <scope>NUCLEOTIDE SEQUENCE [LARGE SCALE GENOMIC DNA]</scope>
    <source>
        <strain evidence="12">CAU 1051</strain>
    </source>
</reference>
<sequence length="567" mass="62674">MRKFFWHNMKIGAKYTIVFSVMAVAFISSIFITFLFLQTTDNRMQDTTVKNELSSYAGELVTIYQEKYLFIPEYILLSDDEMLSQYMDKSIEFVEVAKNIKPLLNKQQLLNFDQMIANNHELDQYFFSMIVPNVQQINTDQFAELQKVANELKNETADLGQQLMDAANEESEQSLSTAQNDLKKVTSILILSATFSIVISIILLFFISRNISKSLQNIVQHSGEIASGNLNIKSLTVKGEDEVAQLSYAMNHMGSSLREMISEIREVSREVDQQSTALLDSSVEVKAGSEQVAITIEEMAKGSANQADNSVEISESTQLFSLEVIRAGEQSNELNIFSSEVLEASTSGDKLMKETIQQMDVIHLVMKESLGKITSLENKTRSITELVDVIQSIADQTNLLALNASIEAARAGEAGRGFNVVANEVRNLAEGVAQSVTKISDIVFSIIEETAQISEELNHGYTEVDKGAKQIELTGKSFSAIKVNVEEMTDKIGTISNILEVIEGSSSTINESVEQIAAISEQSAAGSEEISASVDEQVMSVDNISTSAKELAGMVERMNVLIQRFKL</sequence>
<evidence type="ECO:0000259" key="10">
    <source>
        <dbReference type="PROSITE" id="PS50885"/>
    </source>
</evidence>
<gene>
    <name evidence="11" type="ORF">CWR45_08515</name>
</gene>
<feature type="transmembrane region" description="Helical" evidence="8">
    <location>
        <begin position="15"/>
        <end position="37"/>
    </location>
</feature>
<proteinExistence type="inferred from homology"/>
<comment type="similarity">
    <text evidence="5">Belongs to the methyl-accepting chemotaxis (MCP) protein family.</text>
</comment>
<evidence type="ECO:0000256" key="1">
    <source>
        <dbReference type="ARBA" id="ARBA00004236"/>
    </source>
</evidence>
<keyword evidence="8" id="KW-1133">Transmembrane helix</keyword>
<keyword evidence="8" id="KW-0812">Transmembrane</keyword>
<comment type="subcellular location">
    <subcellularLocation>
        <location evidence="1">Cell membrane</location>
    </subcellularLocation>
</comment>
<feature type="coiled-coil region" evidence="7">
    <location>
        <begin position="142"/>
        <end position="169"/>
    </location>
</feature>
<dbReference type="PROSITE" id="PS50885">
    <property type="entry name" value="HAMP"/>
    <property type="match status" value="1"/>
</dbReference>
<feature type="domain" description="HAMP" evidence="10">
    <location>
        <begin position="209"/>
        <end position="262"/>
    </location>
</feature>
<dbReference type="SMART" id="SM00283">
    <property type="entry name" value="MA"/>
    <property type="match status" value="1"/>
</dbReference>
<evidence type="ECO:0000313" key="12">
    <source>
        <dbReference type="Proteomes" id="UP000256520"/>
    </source>
</evidence>
<organism evidence="11 12">
    <name type="scientific">Oceanobacillus chungangensis</name>
    <dbReference type="NCBI Taxonomy" id="1229152"/>
    <lineage>
        <taxon>Bacteria</taxon>
        <taxon>Bacillati</taxon>
        <taxon>Bacillota</taxon>
        <taxon>Bacilli</taxon>
        <taxon>Bacillales</taxon>
        <taxon>Bacillaceae</taxon>
        <taxon>Oceanobacillus</taxon>
    </lineage>
</organism>
<keyword evidence="3 8" id="KW-0472">Membrane</keyword>
<dbReference type="GO" id="GO:0007165">
    <property type="term" value="P:signal transduction"/>
    <property type="evidence" value="ECO:0007669"/>
    <property type="project" value="UniProtKB-KW"/>
</dbReference>
<dbReference type="CDD" id="cd06225">
    <property type="entry name" value="HAMP"/>
    <property type="match status" value="1"/>
</dbReference>
<dbReference type="EMBL" id="PIOD01000008">
    <property type="protein sequence ID" value="RDW18994.1"/>
    <property type="molecule type" value="Genomic_DNA"/>
</dbReference>
<evidence type="ECO:0000256" key="4">
    <source>
        <dbReference type="ARBA" id="ARBA00023224"/>
    </source>
</evidence>
<feature type="transmembrane region" description="Helical" evidence="8">
    <location>
        <begin position="188"/>
        <end position="207"/>
    </location>
</feature>
<evidence type="ECO:0000256" key="5">
    <source>
        <dbReference type="ARBA" id="ARBA00029447"/>
    </source>
</evidence>
<feature type="domain" description="Methyl-accepting transducer" evidence="9">
    <location>
        <begin position="281"/>
        <end position="531"/>
    </location>
</feature>
<dbReference type="SUPFAM" id="SSF58104">
    <property type="entry name" value="Methyl-accepting chemotaxis protein (MCP) signaling domain"/>
    <property type="match status" value="1"/>
</dbReference>
<dbReference type="Proteomes" id="UP000256520">
    <property type="component" value="Unassembled WGS sequence"/>
</dbReference>
<keyword evidence="4 6" id="KW-0807">Transducer</keyword>
<evidence type="ECO:0000259" key="9">
    <source>
        <dbReference type="PROSITE" id="PS50111"/>
    </source>
</evidence>
<keyword evidence="12" id="KW-1185">Reference proteome</keyword>
<dbReference type="Pfam" id="PF00672">
    <property type="entry name" value="HAMP"/>
    <property type="match status" value="1"/>
</dbReference>
<evidence type="ECO:0000256" key="3">
    <source>
        <dbReference type="ARBA" id="ARBA00023136"/>
    </source>
</evidence>
<dbReference type="Gene3D" id="6.10.340.10">
    <property type="match status" value="1"/>
</dbReference>